<evidence type="ECO:0000313" key="1">
    <source>
        <dbReference type="EMBL" id="MPC42025.1"/>
    </source>
</evidence>
<comment type="caution">
    <text evidence="1">The sequence shown here is derived from an EMBL/GenBank/DDBJ whole genome shotgun (WGS) entry which is preliminary data.</text>
</comment>
<dbReference type="Proteomes" id="UP000324222">
    <property type="component" value="Unassembled WGS sequence"/>
</dbReference>
<dbReference type="AlphaFoldDB" id="A0A5B7F8W7"/>
<sequence>MRINSTSNQTNPSLTAHLHPRLGPLLYPSLDSLLHPSLAPHHHLSQAPQRTWEASLTQDKYCSIRPQGGGGTEVLRTRQAKAADIHASHTAILHGVPSLAPEAAIAQTICQVAIIPQTFGMI</sequence>
<organism evidence="1 2">
    <name type="scientific">Portunus trituberculatus</name>
    <name type="common">Swimming crab</name>
    <name type="synonym">Neptunus trituberculatus</name>
    <dbReference type="NCBI Taxonomy" id="210409"/>
    <lineage>
        <taxon>Eukaryota</taxon>
        <taxon>Metazoa</taxon>
        <taxon>Ecdysozoa</taxon>
        <taxon>Arthropoda</taxon>
        <taxon>Crustacea</taxon>
        <taxon>Multicrustacea</taxon>
        <taxon>Malacostraca</taxon>
        <taxon>Eumalacostraca</taxon>
        <taxon>Eucarida</taxon>
        <taxon>Decapoda</taxon>
        <taxon>Pleocyemata</taxon>
        <taxon>Brachyura</taxon>
        <taxon>Eubrachyura</taxon>
        <taxon>Portunoidea</taxon>
        <taxon>Portunidae</taxon>
        <taxon>Portuninae</taxon>
        <taxon>Portunus</taxon>
    </lineage>
</organism>
<name>A0A5B7F8W7_PORTR</name>
<reference evidence="1 2" key="1">
    <citation type="submission" date="2019-05" db="EMBL/GenBank/DDBJ databases">
        <title>Another draft genome of Portunus trituberculatus and its Hox gene families provides insights of decapod evolution.</title>
        <authorList>
            <person name="Jeong J.-H."/>
            <person name="Song I."/>
            <person name="Kim S."/>
            <person name="Choi T."/>
            <person name="Kim D."/>
            <person name="Ryu S."/>
            <person name="Kim W."/>
        </authorList>
    </citation>
    <scope>NUCLEOTIDE SEQUENCE [LARGE SCALE GENOMIC DNA]</scope>
    <source>
        <tissue evidence="1">Muscle</tissue>
    </source>
</reference>
<protein>
    <submittedName>
        <fullName evidence="1">Uncharacterized protein</fullName>
    </submittedName>
</protein>
<proteinExistence type="predicted"/>
<dbReference type="EMBL" id="VSRR010005279">
    <property type="protein sequence ID" value="MPC42025.1"/>
    <property type="molecule type" value="Genomic_DNA"/>
</dbReference>
<accession>A0A5B7F8W7</accession>
<evidence type="ECO:0000313" key="2">
    <source>
        <dbReference type="Proteomes" id="UP000324222"/>
    </source>
</evidence>
<keyword evidence="2" id="KW-1185">Reference proteome</keyword>
<gene>
    <name evidence="1" type="ORF">E2C01_035637</name>
</gene>